<proteinExistence type="predicted"/>
<dbReference type="SUPFAM" id="SSF53756">
    <property type="entry name" value="UDP-Glycosyltransferase/glycogen phosphorylase"/>
    <property type="match status" value="1"/>
</dbReference>
<dbReference type="PANTHER" id="PTHR45947">
    <property type="entry name" value="SULFOQUINOVOSYL TRANSFERASE SQD2"/>
    <property type="match status" value="1"/>
</dbReference>
<evidence type="ECO:0000256" key="1">
    <source>
        <dbReference type="ARBA" id="ARBA00021292"/>
    </source>
</evidence>
<dbReference type="InterPro" id="IPR050194">
    <property type="entry name" value="Glycosyltransferase_grp1"/>
</dbReference>
<evidence type="ECO:0000313" key="7">
    <source>
        <dbReference type="Proteomes" id="UP000588586"/>
    </source>
</evidence>
<dbReference type="GO" id="GO:1901137">
    <property type="term" value="P:carbohydrate derivative biosynthetic process"/>
    <property type="evidence" value="ECO:0007669"/>
    <property type="project" value="UniProtKB-ARBA"/>
</dbReference>
<gene>
    <name evidence="6" type="ORF">HJG52_01605</name>
</gene>
<dbReference type="RefSeq" id="WP_171241826.1">
    <property type="nucleotide sequence ID" value="NZ_JABEPQ010000001.1"/>
</dbReference>
<dbReference type="PANTHER" id="PTHR45947:SF3">
    <property type="entry name" value="SULFOQUINOVOSYL TRANSFERASE SQD2"/>
    <property type="match status" value="1"/>
</dbReference>
<dbReference type="Pfam" id="PF00534">
    <property type="entry name" value="Glycos_transf_1"/>
    <property type="match status" value="1"/>
</dbReference>
<protein>
    <recommendedName>
        <fullName evidence="1">D-inositol 3-phosphate glycosyltransferase</fullName>
    </recommendedName>
</protein>
<reference evidence="6 7" key="1">
    <citation type="submission" date="2020-04" db="EMBL/GenBank/DDBJ databases">
        <title>Knoellia sp. isolate from air conditioner.</title>
        <authorList>
            <person name="Chea S."/>
            <person name="Kim D.-U."/>
        </authorList>
    </citation>
    <scope>NUCLEOTIDE SEQUENCE [LARGE SCALE GENOMIC DNA]</scope>
    <source>
        <strain evidence="6 7">DB2414S</strain>
    </source>
</reference>
<dbReference type="GO" id="GO:0016757">
    <property type="term" value="F:glycosyltransferase activity"/>
    <property type="evidence" value="ECO:0007669"/>
    <property type="project" value="UniProtKB-KW"/>
</dbReference>
<accession>A0A849HJ50</accession>
<evidence type="ECO:0000259" key="5">
    <source>
        <dbReference type="Pfam" id="PF13579"/>
    </source>
</evidence>
<keyword evidence="3 6" id="KW-0808">Transferase</keyword>
<evidence type="ECO:0000313" key="6">
    <source>
        <dbReference type="EMBL" id="NNM44697.1"/>
    </source>
</evidence>
<dbReference type="Pfam" id="PF13579">
    <property type="entry name" value="Glyco_trans_4_4"/>
    <property type="match status" value="1"/>
</dbReference>
<keyword evidence="7" id="KW-1185">Reference proteome</keyword>
<dbReference type="Gene3D" id="3.40.50.2000">
    <property type="entry name" value="Glycogen Phosphorylase B"/>
    <property type="match status" value="2"/>
</dbReference>
<feature type="domain" description="Glycosyltransferase subfamily 4-like N-terminal" evidence="5">
    <location>
        <begin position="8"/>
        <end position="155"/>
    </location>
</feature>
<name>A0A849HJ50_9MICO</name>
<dbReference type="InterPro" id="IPR028098">
    <property type="entry name" value="Glyco_trans_4-like_N"/>
</dbReference>
<dbReference type="InterPro" id="IPR001296">
    <property type="entry name" value="Glyco_trans_1"/>
</dbReference>
<comment type="caution">
    <text evidence="6">The sequence shown here is derived from an EMBL/GenBank/DDBJ whole genome shotgun (WGS) entry which is preliminary data.</text>
</comment>
<dbReference type="CDD" id="cd03801">
    <property type="entry name" value="GT4_PimA-like"/>
    <property type="match status" value="1"/>
</dbReference>
<organism evidence="6 7">
    <name type="scientific">Knoellia koreensis</name>
    <dbReference type="NCBI Taxonomy" id="2730921"/>
    <lineage>
        <taxon>Bacteria</taxon>
        <taxon>Bacillati</taxon>
        <taxon>Actinomycetota</taxon>
        <taxon>Actinomycetes</taxon>
        <taxon>Micrococcales</taxon>
        <taxon>Intrasporangiaceae</taxon>
        <taxon>Knoellia</taxon>
    </lineage>
</organism>
<dbReference type="Proteomes" id="UP000588586">
    <property type="component" value="Unassembled WGS sequence"/>
</dbReference>
<sequence>MVLGKSTGGIGTHVVELTAGLRGLGDRVEVVTDAVTAERFGLREARRWWPGRAAGLVGSVRRVWWLRGLARESDVVHAHGHQAGLVSAVAMLGLSTPLVVSQHNAVLARRVKGRLLGLAQRFVARRATLVTGASSDLVDEAERFGAREPRLAPVPSPRVAGLLATQPLDESGRRALARELLQENGIDVARDTPMVLTIARIAPQKNLGVLVDAAAQLSTIVHLGGKPTSTTFHLGGKPPVWVVVGGGDEPLREELVARARSRGVPVHLVGPQDDPERWLRAADVFVLTSTWEARALVVQEAMAAGVPVVATDTGGLHDLVEGVGTLVPVGDADAVSRAVESYLGDAGARHTDTKAARERAETWGDDEATARRWQEWYRGLLGMT</sequence>
<dbReference type="AlphaFoldDB" id="A0A849HJ50"/>
<dbReference type="EMBL" id="JABEPQ010000001">
    <property type="protein sequence ID" value="NNM44697.1"/>
    <property type="molecule type" value="Genomic_DNA"/>
</dbReference>
<evidence type="ECO:0000256" key="3">
    <source>
        <dbReference type="ARBA" id="ARBA00022679"/>
    </source>
</evidence>
<evidence type="ECO:0000259" key="4">
    <source>
        <dbReference type="Pfam" id="PF00534"/>
    </source>
</evidence>
<keyword evidence="2" id="KW-0328">Glycosyltransferase</keyword>
<feature type="domain" description="Glycosyl transferase family 1" evidence="4">
    <location>
        <begin position="190"/>
        <end position="358"/>
    </location>
</feature>
<evidence type="ECO:0000256" key="2">
    <source>
        <dbReference type="ARBA" id="ARBA00022676"/>
    </source>
</evidence>